<evidence type="ECO:0000313" key="2">
    <source>
        <dbReference type="EMBL" id="UUY01565.1"/>
    </source>
</evidence>
<accession>A0ABY5PAT7</accession>
<evidence type="ECO:0008006" key="4">
    <source>
        <dbReference type="Google" id="ProtNLM"/>
    </source>
</evidence>
<dbReference type="InterPro" id="IPR027417">
    <property type="entry name" value="P-loop_NTPase"/>
</dbReference>
<keyword evidence="3" id="KW-1185">Reference proteome</keyword>
<evidence type="ECO:0000313" key="3">
    <source>
        <dbReference type="Proteomes" id="UP001058860"/>
    </source>
</evidence>
<feature type="compositionally biased region" description="Low complexity" evidence="1">
    <location>
        <begin position="688"/>
        <end position="697"/>
    </location>
</feature>
<dbReference type="InterPro" id="IPR051162">
    <property type="entry name" value="T4SS_component"/>
</dbReference>
<dbReference type="EMBL" id="CP088295">
    <property type="protein sequence ID" value="UUY01565.1"/>
    <property type="molecule type" value="Genomic_DNA"/>
</dbReference>
<gene>
    <name evidence="2" type="ORF">LRS13_12555</name>
</gene>
<dbReference type="RefSeq" id="WP_353862120.1">
    <property type="nucleotide sequence ID" value="NZ_CP088295.1"/>
</dbReference>
<dbReference type="PANTHER" id="PTHR30121:SF6">
    <property type="entry name" value="SLR6007 PROTEIN"/>
    <property type="match status" value="1"/>
</dbReference>
<dbReference type="Proteomes" id="UP001058860">
    <property type="component" value="Chromosome"/>
</dbReference>
<feature type="region of interest" description="Disordered" evidence="1">
    <location>
        <begin position="688"/>
        <end position="714"/>
    </location>
</feature>
<dbReference type="PANTHER" id="PTHR30121">
    <property type="entry name" value="UNCHARACTERIZED PROTEIN YJGR-RELATED"/>
    <property type="match status" value="1"/>
</dbReference>
<sequence>MAAGGGTALLATIVVHEHTRERRMRASRKVYLLRFPAGATATDAAATLRSLAGLSDEHELIVEVGAGPDGIRHLIQIPEAAIGSVVGHFEASLPGARIDEATGPSGGRAGLAVRFWPPTLALLRSDDVVASSRALLSGLGALRPGEQVRLSWALRPGTSAPLASTDVSTKNSEERIRDRALAQRVQEPGFRITGLLVVHAEPDRARELSEHVQGVIRGRRRVGAGMLVRSGKASATALPSTFERRGWLSAEEILPLLAWPLGDDLIAGVEAGVSRRLLVPSGVPSSGRALFVGRDGRGERPVALSAEAARHHSLYVGPSGVGKSVALARGALSDIEHGYGGVLIDPKADLAADVLDRVRPEDADRIVVLDPGAGSPVPGLDLFSSGDPDLRADVILGALGAIFRDHWGPRTESYLRLGLATLSAQPKPVLSDWMRLFGDPGFRRQAVARLTDPMLTLEWARFEALTAAEQVQHVQAPASRLVSLLSRPALRHVLAQDAPKLDIPRLLTERKWLIVSLSPGSLGEPATRLLGAIIVYSVWSAIEQRSALPPAQRHPVFLVVDELQTIASLPFGLEYLLERARGLGCGVSVATQGLGRLPESMRASLLTNVATLVAFRQGHQEAERIARELPGITAADLQGLRPFEVAARVAGGRGSAVSVMTGVTEAPAPVTGQADRIRRLSAERYGGLASDLDGSSSTPDGDLSDEITQIGRAS</sequence>
<name>A0ABY5PAT7_9ACTN</name>
<evidence type="ECO:0000256" key="1">
    <source>
        <dbReference type="SAM" id="MobiDB-lite"/>
    </source>
</evidence>
<dbReference type="SUPFAM" id="SSF52540">
    <property type="entry name" value="P-loop containing nucleoside triphosphate hydrolases"/>
    <property type="match status" value="1"/>
</dbReference>
<reference evidence="3" key="1">
    <citation type="submission" date="2021-11" db="EMBL/GenBank/DDBJ databases">
        <title>Cultivation dependent microbiological survey of springs from the worlds oldest radium mine currently devoted to the extraction of radon-saturated water.</title>
        <authorList>
            <person name="Kapinusova G."/>
            <person name="Smrhova T."/>
            <person name="Strejcek M."/>
            <person name="Suman J."/>
            <person name="Jani K."/>
            <person name="Pajer P."/>
            <person name="Uhlik O."/>
        </authorList>
    </citation>
    <scope>NUCLEOTIDE SEQUENCE [LARGE SCALE GENOMIC DNA]</scope>
    <source>
        <strain evidence="3">J379</strain>
    </source>
</reference>
<organism evidence="2 3">
    <name type="scientific">Svornostia abyssi</name>
    <dbReference type="NCBI Taxonomy" id="2898438"/>
    <lineage>
        <taxon>Bacteria</taxon>
        <taxon>Bacillati</taxon>
        <taxon>Actinomycetota</taxon>
        <taxon>Thermoleophilia</taxon>
        <taxon>Solirubrobacterales</taxon>
        <taxon>Baekduiaceae</taxon>
        <taxon>Svornostia</taxon>
    </lineage>
</organism>
<proteinExistence type="predicted"/>
<dbReference type="Gene3D" id="3.40.50.300">
    <property type="entry name" value="P-loop containing nucleotide triphosphate hydrolases"/>
    <property type="match status" value="2"/>
</dbReference>
<protein>
    <recommendedName>
        <fullName evidence="4">Type IV secretion system coupling protein TraD DNA-binding domain-containing protein</fullName>
    </recommendedName>
</protein>
<dbReference type="CDD" id="cd01127">
    <property type="entry name" value="TrwB_TraG_TraD_VirD4"/>
    <property type="match status" value="1"/>
</dbReference>